<reference evidence="10" key="1">
    <citation type="journal article" date="2019" name="Int. J. Syst. Evol. Microbiol.">
        <title>The Global Catalogue of Microorganisms (GCM) 10K type strain sequencing project: providing services to taxonomists for standard genome sequencing and annotation.</title>
        <authorList>
            <consortium name="The Broad Institute Genomics Platform"/>
            <consortium name="The Broad Institute Genome Sequencing Center for Infectious Disease"/>
            <person name="Wu L."/>
            <person name="Ma J."/>
        </authorList>
    </citation>
    <scope>NUCLEOTIDE SEQUENCE [LARGE SCALE GENOMIC DNA]</scope>
    <source>
        <strain evidence="10">JCM 9687</strain>
    </source>
</reference>
<keyword evidence="5 9" id="KW-0012">Acyltransferase</keyword>
<dbReference type="InterPro" id="IPR002123">
    <property type="entry name" value="Plipid/glycerol_acylTrfase"/>
</dbReference>
<proteinExistence type="predicted"/>
<evidence type="ECO:0000259" key="8">
    <source>
        <dbReference type="SMART" id="SM00563"/>
    </source>
</evidence>
<dbReference type="PANTHER" id="PTHR10434:SF64">
    <property type="entry name" value="1-ACYL-SN-GLYCEROL-3-PHOSPHATE ACYLTRANSFERASE-RELATED"/>
    <property type="match status" value="1"/>
</dbReference>
<feature type="transmembrane region" description="Helical" evidence="7">
    <location>
        <begin position="33"/>
        <end position="53"/>
    </location>
</feature>
<feature type="domain" description="Phospholipid/glycerol acyltransferase" evidence="8">
    <location>
        <begin position="88"/>
        <end position="200"/>
    </location>
</feature>
<keyword evidence="7" id="KW-0812">Transmembrane</keyword>
<evidence type="ECO:0000256" key="3">
    <source>
        <dbReference type="ARBA" id="ARBA00022679"/>
    </source>
</evidence>
<feature type="region of interest" description="Disordered" evidence="6">
    <location>
        <begin position="260"/>
        <end position="283"/>
    </location>
</feature>
<protein>
    <submittedName>
        <fullName evidence="9">Lysophospholipid acyltransferase family protein</fullName>
    </submittedName>
</protein>
<keyword evidence="7" id="KW-1133">Transmembrane helix</keyword>
<dbReference type="GO" id="GO:0016746">
    <property type="term" value="F:acyltransferase activity"/>
    <property type="evidence" value="ECO:0007669"/>
    <property type="project" value="UniProtKB-KW"/>
</dbReference>
<dbReference type="SMART" id="SM00563">
    <property type="entry name" value="PlsC"/>
    <property type="match status" value="1"/>
</dbReference>
<dbReference type="PANTHER" id="PTHR10434">
    <property type="entry name" value="1-ACYL-SN-GLYCEROL-3-PHOSPHATE ACYLTRANSFERASE"/>
    <property type="match status" value="1"/>
</dbReference>
<organism evidence="9 10">
    <name type="scientific">Saccharopolyspora gregorii</name>
    <dbReference type="NCBI Taxonomy" id="33914"/>
    <lineage>
        <taxon>Bacteria</taxon>
        <taxon>Bacillati</taxon>
        <taxon>Actinomycetota</taxon>
        <taxon>Actinomycetes</taxon>
        <taxon>Pseudonocardiales</taxon>
        <taxon>Pseudonocardiaceae</taxon>
        <taxon>Saccharopolyspora</taxon>
    </lineage>
</organism>
<evidence type="ECO:0000256" key="1">
    <source>
        <dbReference type="ARBA" id="ARBA00005189"/>
    </source>
</evidence>
<name>A0ABP6RPP3_9PSEU</name>
<dbReference type="EMBL" id="BAAAYK010000038">
    <property type="protein sequence ID" value="GAA3355354.1"/>
    <property type="molecule type" value="Genomic_DNA"/>
</dbReference>
<keyword evidence="3" id="KW-0808">Transferase</keyword>
<evidence type="ECO:0000256" key="6">
    <source>
        <dbReference type="SAM" id="MobiDB-lite"/>
    </source>
</evidence>
<accession>A0ABP6RPP3</accession>
<dbReference type="SUPFAM" id="SSF69593">
    <property type="entry name" value="Glycerol-3-phosphate (1)-acyltransferase"/>
    <property type="match status" value="1"/>
</dbReference>
<evidence type="ECO:0000256" key="2">
    <source>
        <dbReference type="ARBA" id="ARBA00022516"/>
    </source>
</evidence>
<keyword evidence="4" id="KW-0443">Lipid metabolism</keyword>
<dbReference type="Proteomes" id="UP001500483">
    <property type="component" value="Unassembled WGS sequence"/>
</dbReference>
<evidence type="ECO:0000256" key="7">
    <source>
        <dbReference type="SAM" id="Phobius"/>
    </source>
</evidence>
<keyword evidence="2" id="KW-0444">Lipid biosynthesis</keyword>
<dbReference type="RefSeq" id="WP_224956449.1">
    <property type="nucleotide sequence ID" value="NZ_BAAAYK010000038.1"/>
</dbReference>
<evidence type="ECO:0000313" key="9">
    <source>
        <dbReference type="EMBL" id="GAA3355354.1"/>
    </source>
</evidence>
<gene>
    <name evidence="9" type="ORF">GCM10020366_15110</name>
</gene>
<dbReference type="CDD" id="cd07989">
    <property type="entry name" value="LPLAT_AGPAT-like"/>
    <property type="match status" value="1"/>
</dbReference>
<comment type="caution">
    <text evidence="9">The sequence shown here is derived from an EMBL/GenBank/DDBJ whole genome shotgun (WGS) entry which is preliminary data.</text>
</comment>
<sequence>MTHPWFPDSPCGPGCLPGPGSPRAGTHLVVLRLSRAVALLLLGVALAVVFALLRGSLRTALVRAWFRALLRAFGVRFVVRGELGSSGCLVVTDHVSWLDVVALMAVRPMRLLAKIELRAWPVVGPLATRVGTLYIDRERLSALPAAIGALADALRGGAVVGAFPEGTTWCGRASGRYRPAVFQAALDAGVPVRPVALRFRTGAGEPTTVAAFVGAATLLDSVLAVARARDLVVEFEVLPELATGSRAELARRARHAVARATSAAERHPAHRHRCAPHPLPSAA</sequence>
<evidence type="ECO:0000256" key="5">
    <source>
        <dbReference type="ARBA" id="ARBA00023315"/>
    </source>
</evidence>
<dbReference type="Pfam" id="PF01553">
    <property type="entry name" value="Acyltransferase"/>
    <property type="match status" value="1"/>
</dbReference>
<evidence type="ECO:0000256" key="4">
    <source>
        <dbReference type="ARBA" id="ARBA00023098"/>
    </source>
</evidence>
<comment type="pathway">
    <text evidence="1">Lipid metabolism.</text>
</comment>
<evidence type="ECO:0000313" key="10">
    <source>
        <dbReference type="Proteomes" id="UP001500483"/>
    </source>
</evidence>
<keyword evidence="7" id="KW-0472">Membrane</keyword>
<keyword evidence="10" id="KW-1185">Reference proteome</keyword>